<dbReference type="SMART" id="SM00834">
    <property type="entry name" value="CxxC_CXXC_SSSS"/>
    <property type="match status" value="1"/>
</dbReference>
<evidence type="ECO:0000259" key="2">
    <source>
        <dbReference type="SMART" id="SM00834"/>
    </source>
</evidence>
<dbReference type="InterPro" id="IPR013429">
    <property type="entry name" value="Regulatory_FmdB_Zinc_ribbon"/>
</dbReference>
<dbReference type="PANTHER" id="PTHR34404:SF3">
    <property type="entry name" value="REGULATORY PROTEIN, FMDB FAMILY"/>
    <property type="match status" value="1"/>
</dbReference>
<dbReference type="EMBL" id="CAADHO010000001">
    <property type="protein sequence ID" value="VFQ43349.1"/>
    <property type="molecule type" value="Genomic_DNA"/>
</dbReference>
<sequence length="83" mass="9034">MPIYEFKCSKCEEFFELLVMGSNDEEELKCPKCGSQSFERVISTTNFKMGAAASGGNPTNQSGIQKRQCSSGSCTTYTLGGQE</sequence>
<dbReference type="NCBIfam" id="TIGR02605">
    <property type="entry name" value="CxxC_CxxC_SSSS"/>
    <property type="match status" value="1"/>
</dbReference>
<keyword evidence="4" id="KW-1185">Reference proteome</keyword>
<evidence type="ECO:0000313" key="3">
    <source>
        <dbReference type="EMBL" id="VFQ43349.1"/>
    </source>
</evidence>
<dbReference type="Proteomes" id="UP000507962">
    <property type="component" value="Unassembled WGS sequence"/>
</dbReference>
<dbReference type="AlphaFoldDB" id="A0A4U8YJU6"/>
<dbReference type="RefSeq" id="WP_180137510.1">
    <property type="nucleotide sequence ID" value="NZ_CAADHO010000001.1"/>
</dbReference>
<reference evidence="3 4" key="1">
    <citation type="submission" date="2019-03" db="EMBL/GenBank/DDBJ databases">
        <authorList>
            <person name="Nijsse B."/>
        </authorList>
    </citation>
    <scope>NUCLEOTIDE SEQUENCE [LARGE SCALE GENOMIC DNA]</scope>
    <source>
        <strain evidence="3">Desulfoluna butyratoxydans MSL71</strain>
    </source>
</reference>
<name>A0A4U8YJU6_9BACT</name>
<protein>
    <submittedName>
        <fullName evidence="3">Putative regulatory protein fmdb zinc ribbon domain</fullName>
    </submittedName>
</protein>
<gene>
    <name evidence="3" type="ORF">MSL71_9770</name>
</gene>
<feature type="compositionally biased region" description="Polar residues" evidence="1">
    <location>
        <begin position="56"/>
        <end position="83"/>
    </location>
</feature>
<evidence type="ECO:0000256" key="1">
    <source>
        <dbReference type="SAM" id="MobiDB-lite"/>
    </source>
</evidence>
<evidence type="ECO:0000313" key="4">
    <source>
        <dbReference type="Proteomes" id="UP000507962"/>
    </source>
</evidence>
<accession>A0A4U8YJU6</accession>
<dbReference type="PANTHER" id="PTHR34404">
    <property type="entry name" value="REGULATORY PROTEIN, FMDB FAMILY"/>
    <property type="match status" value="1"/>
</dbReference>
<proteinExistence type="predicted"/>
<feature type="domain" description="Putative regulatory protein FmdB zinc ribbon" evidence="2">
    <location>
        <begin position="1"/>
        <end position="43"/>
    </location>
</feature>
<dbReference type="Pfam" id="PF09723">
    <property type="entry name" value="Zn_ribbon_8"/>
    <property type="match status" value="1"/>
</dbReference>
<feature type="region of interest" description="Disordered" evidence="1">
    <location>
        <begin position="52"/>
        <end position="83"/>
    </location>
</feature>
<organism evidence="3 4">
    <name type="scientific">Desulfoluna butyratoxydans</name>
    <dbReference type="NCBI Taxonomy" id="231438"/>
    <lineage>
        <taxon>Bacteria</taxon>
        <taxon>Pseudomonadati</taxon>
        <taxon>Thermodesulfobacteriota</taxon>
        <taxon>Desulfobacteria</taxon>
        <taxon>Desulfobacterales</taxon>
        <taxon>Desulfolunaceae</taxon>
        <taxon>Desulfoluna</taxon>
    </lineage>
</organism>